<dbReference type="Gene3D" id="3.40.50.10300">
    <property type="entry name" value="CoaB-like"/>
    <property type="match status" value="1"/>
</dbReference>
<organism evidence="2">
    <name type="scientific">Archaeoglobus fulgidus</name>
    <dbReference type="NCBI Taxonomy" id="2234"/>
    <lineage>
        <taxon>Archaea</taxon>
        <taxon>Methanobacteriati</taxon>
        <taxon>Methanobacteriota</taxon>
        <taxon>Archaeoglobi</taxon>
        <taxon>Archaeoglobales</taxon>
        <taxon>Archaeoglobaceae</taxon>
        <taxon>Archaeoglobus</taxon>
    </lineage>
</organism>
<proteinExistence type="predicted"/>
<name>A0A7C2SDL0_ARCFL</name>
<evidence type="ECO:0000259" key="1">
    <source>
        <dbReference type="Pfam" id="PF04127"/>
    </source>
</evidence>
<reference evidence="2" key="1">
    <citation type="journal article" date="2020" name="mSystems">
        <title>Genome- and Community-Level Interaction Insights into Carbon Utilization and Element Cycling Functions of Hydrothermarchaeota in Hydrothermal Sediment.</title>
        <authorList>
            <person name="Zhou Z."/>
            <person name="Liu Y."/>
            <person name="Xu W."/>
            <person name="Pan J."/>
            <person name="Luo Z.H."/>
            <person name="Li M."/>
        </authorList>
    </citation>
    <scope>NUCLEOTIDE SEQUENCE [LARGE SCALE GENOMIC DNA]</scope>
    <source>
        <strain evidence="2">SpSt-12</strain>
    </source>
</reference>
<comment type="caution">
    <text evidence="2">The sequence shown here is derived from an EMBL/GenBank/DDBJ whole genome shotgun (WGS) entry which is preliminary data.</text>
</comment>
<dbReference type="InterPro" id="IPR035929">
    <property type="entry name" value="CoaB-like_sf"/>
</dbReference>
<dbReference type="Pfam" id="PF04127">
    <property type="entry name" value="DFP"/>
    <property type="match status" value="1"/>
</dbReference>
<dbReference type="EMBL" id="DSCQ01000046">
    <property type="protein sequence ID" value="HET21227.1"/>
    <property type="molecule type" value="Genomic_DNA"/>
</dbReference>
<accession>A0A7C2SDL0</accession>
<feature type="non-terminal residue" evidence="2">
    <location>
        <position position="1"/>
    </location>
</feature>
<sequence length="156" mass="17741">MNLPNYREIKVWSVIDMMKAVLYEIEKGCDLFVSSAAASDFLVDAETKKIKTAPELVLKLKESPKIIKEVRKIYSGPIIGFKAETGVGDEELLRLAEEKMSLDRLNMVVANDVLERGMGTEDTRVLILTQKRQEWVEGLKQHVAERIVEVFIEDCL</sequence>
<feature type="domain" description="DNA/pantothenate metabolism flavoprotein C-terminal" evidence="1">
    <location>
        <begin position="7"/>
        <end position="150"/>
    </location>
</feature>
<dbReference type="GO" id="GO:0015937">
    <property type="term" value="P:coenzyme A biosynthetic process"/>
    <property type="evidence" value="ECO:0007669"/>
    <property type="project" value="UniProtKB-ARBA"/>
</dbReference>
<gene>
    <name evidence="2" type="ORF">ENN70_03860</name>
</gene>
<dbReference type="AlphaFoldDB" id="A0A7C2SDL0"/>
<evidence type="ECO:0000313" key="2">
    <source>
        <dbReference type="EMBL" id="HET21227.1"/>
    </source>
</evidence>
<dbReference type="GO" id="GO:0003824">
    <property type="term" value="F:catalytic activity"/>
    <property type="evidence" value="ECO:0007669"/>
    <property type="project" value="UniProtKB-ARBA"/>
</dbReference>
<protein>
    <submittedName>
        <fullName evidence="2">DNA/pantothenate metabolism flavoprotein</fullName>
    </submittedName>
</protein>
<dbReference type="SUPFAM" id="SSF102645">
    <property type="entry name" value="CoaB-like"/>
    <property type="match status" value="1"/>
</dbReference>
<dbReference type="InterPro" id="IPR007085">
    <property type="entry name" value="DNA/pantothenate-metab_flavo_C"/>
</dbReference>